<keyword evidence="3" id="KW-1185">Reference proteome</keyword>
<evidence type="ECO:0000259" key="1">
    <source>
        <dbReference type="PROSITE" id="PS51186"/>
    </source>
</evidence>
<sequence length="184" mass="19989">MYPIVVDSSPIVKSAGREHLPGIAEIYGHYVETSIATFELEVPDEAEWARRFAAITDSGLPFLVAELDDKVAGYAYCSPWKTRPAYRQTVEDSVYVAPWAVGHGLGGLLLDTVVERCDALGIREIIAVIADTQGASPALHHRRGFVDAGRLRNVGFKHGRRLDTVLMQRSLGQSNSAGSVPSQA</sequence>
<name>A0ABX1J892_9PSEU</name>
<dbReference type="Proteomes" id="UP000715441">
    <property type="component" value="Unassembled WGS sequence"/>
</dbReference>
<feature type="domain" description="N-acetyltransferase" evidence="1">
    <location>
        <begin position="10"/>
        <end position="172"/>
    </location>
</feature>
<proteinExistence type="predicted"/>
<dbReference type="PROSITE" id="PS51186">
    <property type="entry name" value="GNAT"/>
    <property type="match status" value="1"/>
</dbReference>
<comment type="caution">
    <text evidence="2">The sequence shown here is derived from an EMBL/GenBank/DDBJ whole genome shotgun (WGS) entry which is preliminary data.</text>
</comment>
<gene>
    <name evidence="2" type="ORF">HFP15_23990</name>
</gene>
<dbReference type="PANTHER" id="PTHR43072">
    <property type="entry name" value="N-ACETYLTRANSFERASE"/>
    <property type="match status" value="1"/>
</dbReference>
<dbReference type="EMBL" id="JAAXLS010000018">
    <property type="protein sequence ID" value="NKQ55943.1"/>
    <property type="molecule type" value="Genomic_DNA"/>
</dbReference>
<dbReference type="Pfam" id="PF00583">
    <property type="entry name" value="Acetyltransf_1"/>
    <property type="match status" value="1"/>
</dbReference>
<evidence type="ECO:0000313" key="2">
    <source>
        <dbReference type="EMBL" id="NKQ55943.1"/>
    </source>
</evidence>
<reference evidence="2 3" key="1">
    <citation type="submission" date="2020-04" db="EMBL/GenBank/DDBJ databases">
        <title>Novel species.</title>
        <authorList>
            <person name="Teo W.F.A."/>
            <person name="Lipun K."/>
            <person name="Srisuk N."/>
            <person name="Duangmal K."/>
        </authorList>
    </citation>
    <scope>NUCLEOTIDE SEQUENCE [LARGE SCALE GENOMIC DNA]</scope>
    <source>
        <strain evidence="2 3">K13G38</strain>
    </source>
</reference>
<dbReference type="Gene3D" id="3.40.630.30">
    <property type="match status" value="1"/>
</dbReference>
<protein>
    <submittedName>
        <fullName evidence="2">N-acetyltransferase</fullName>
    </submittedName>
</protein>
<organism evidence="2 3">
    <name type="scientific">Amycolatopsis acididurans</name>
    <dbReference type="NCBI Taxonomy" id="2724524"/>
    <lineage>
        <taxon>Bacteria</taxon>
        <taxon>Bacillati</taxon>
        <taxon>Actinomycetota</taxon>
        <taxon>Actinomycetes</taxon>
        <taxon>Pseudonocardiales</taxon>
        <taxon>Pseudonocardiaceae</taxon>
        <taxon>Amycolatopsis</taxon>
    </lineage>
</organism>
<dbReference type="SUPFAM" id="SSF55729">
    <property type="entry name" value="Acyl-CoA N-acyltransferases (Nat)"/>
    <property type="match status" value="1"/>
</dbReference>
<dbReference type="InterPro" id="IPR000182">
    <property type="entry name" value="GNAT_dom"/>
</dbReference>
<accession>A0ABX1J892</accession>
<dbReference type="PANTHER" id="PTHR43072:SF8">
    <property type="entry name" value="ACYLTRANSFERASE FABY-RELATED"/>
    <property type="match status" value="1"/>
</dbReference>
<evidence type="ECO:0000313" key="3">
    <source>
        <dbReference type="Proteomes" id="UP000715441"/>
    </source>
</evidence>
<dbReference type="InterPro" id="IPR016181">
    <property type="entry name" value="Acyl_CoA_acyltransferase"/>
</dbReference>